<gene>
    <name evidence="9" type="ORF">IW261DRAFT_731355</name>
</gene>
<evidence type="ECO:0000256" key="5">
    <source>
        <dbReference type="ARBA" id="ARBA00023157"/>
    </source>
</evidence>
<dbReference type="InterPro" id="IPR001338">
    <property type="entry name" value="Class_I_Hydrophobin"/>
</dbReference>
<dbReference type="GO" id="GO:0005199">
    <property type="term" value="F:structural constituent of cell wall"/>
    <property type="evidence" value="ECO:0007669"/>
    <property type="project" value="InterPro"/>
</dbReference>
<dbReference type="GO" id="GO:0009277">
    <property type="term" value="C:fungal-type cell wall"/>
    <property type="evidence" value="ECO:0007669"/>
    <property type="project" value="InterPro"/>
</dbReference>
<evidence type="ECO:0000256" key="6">
    <source>
        <dbReference type="ARBA" id="ARBA00023180"/>
    </source>
</evidence>
<keyword evidence="4 8" id="KW-0964">Secreted</keyword>
<comment type="subunit">
    <text evidence="7">Self-assembles to form functional amyloid fibrils called rodlets. Self-assembly into fibrillar rodlets occurs spontaneously at hydrophobic:hydrophilic interfaces and the rodlets further associate laterally to form amphipathic monolayers.</text>
</comment>
<name>A0AA39NVS4_9AGAR</name>
<keyword evidence="5 8" id="KW-1015">Disulfide bond</keyword>
<dbReference type="CDD" id="cd23507">
    <property type="entry name" value="hydrophobin_I"/>
    <property type="match status" value="1"/>
</dbReference>
<keyword evidence="6" id="KW-0325">Glycoprotein</keyword>
<accession>A0AA39NVS4</accession>
<sequence>METFKRTSTRIYFTSPNHFTMFARLSAFTIAVLTLPALASATALPRGEGSCSSGTLQCCQSVQDPSSTPVQTVLAPLGVNLGDLTADVGLTCDPITVIGAGSNPCSTQAACCTGKDYNNGLAVLGCIPVNVGV</sequence>
<evidence type="ECO:0000256" key="8">
    <source>
        <dbReference type="RuleBase" id="RU365009"/>
    </source>
</evidence>
<dbReference type="SMART" id="SM00075">
    <property type="entry name" value="HYDRO"/>
    <property type="match status" value="1"/>
</dbReference>
<dbReference type="EMBL" id="JAUEPR010000038">
    <property type="protein sequence ID" value="KAK0472764.1"/>
    <property type="molecule type" value="Genomic_DNA"/>
</dbReference>
<comment type="subcellular location">
    <subcellularLocation>
        <location evidence="1 8">Secreted</location>
        <location evidence="1 8">Cell wall</location>
    </subcellularLocation>
</comment>
<keyword evidence="8" id="KW-0732">Signal</keyword>
<protein>
    <recommendedName>
        <fullName evidence="8">Hydrophobin</fullName>
    </recommendedName>
</protein>
<keyword evidence="3 8" id="KW-0134">Cell wall</keyword>
<evidence type="ECO:0000256" key="4">
    <source>
        <dbReference type="ARBA" id="ARBA00022525"/>
    </source>
</evidence>
<proteinExistence type="inferred from homology"/>
<dbReference type="Pfam" id="PF01185">
    <property type="entry name" value="Hydrophobin"/>
    <property type="match status" value="1"/>
</dbReference>
<comment type="similarity">
    <text evidence="2 8">Belongs to the fungal hydrophobin family.</text>
</comment>
<evidence type="ECO:0000256" key="3">
    <source>
        <dbReference type="ARBA" id="ARBA00022512"/>
    </source>
</evidence>
<dbReference type="Proteomes" id="UP001175227">
    <property type="component" value="Unassembled WGS sequence"/>
</dbReference>
<evidence type="ECO:0000256" key="7">
    <source>
        <dbReference type="ARBA" id="ARBA00093546"/>
    </source>
</evidence>
<keyword evidence="10" id="KW-1185">Reference proteome</keyword>
<evidence type="ECO:0000256" key="1">
    <source>
        <dbReference type="ARBA" id="ARBA00004191"/>
    </source>
</evidence>
<reference evidence="9" key="1">
    <citation type="submission" date="2023-06" db="EMBL/GenBank/DDBJ databases">
        <authorList>
            <consortium name="Lawrence Berkeley National Laboratory"/>
            <person name="Ahrendt S."/>
            <person name="Sahu N."/>
            <person name="Indic B."/>
            <person name="Wong-Bajracharya J."/>
            <person name="Merenyi Z."/>
            <person name="Ke H.-M."/>
            <person name="Monk M."/>
            <person name="Kocsube S."/>
            <person name="Drula E."/>
            <person name="Lipzen A."/>
            <person name="Balint B."/>
            <person name="Henrissat B."/>
            <person name="Andreopoulos B."/>
            <person name="Martin F.M."/>
            <person name="Harder C.B."/>
            <person name="Rigling D."/>
            <person name="Ford K.L."/>
            <person name="Foster G.D."/>
            <person name="Pangilinan J."/>
            <person name="Papanicolaou A."/>
            <person name="Barry K."/>
            <person name="LaButti K."/>
            <person name="Viragh M."/>
            <person name="Koriabine M."/>
            <person name="Yan M."/>
            <person name="Riley R."/>
            <person name="Champramary S."/>
            <person name="Plett K.L."/>
            <person name="Tsai I.J."/>
            <person name="Slot J."/>
            <person name="Sipos G."/>
            <person name="Plett J."/>
            <person name="Nagy L.G."/>
            <person name="Grigoriev I.V."/>
        </authorList>
    </citation>
    <scope>NUCLEOTIDE SEQUENCE</scope>
    <source>
        <strain evidence="9">ICMP 16352</strain>
    </source>
</reference>
<organism evidence="9 10">
    <name type="scientific">Armillaria novae-zelandiae</name>
    <dbReference type="NCBI Taxonomy" id="153914"/>
    <lineage>
        <taxon>Eukaryota</taxon>
        <taxon>Fungi</taxon>
        <taxon>Dikarya</taxon>
        <taxon>Basidiomycota</taxon>
        <taxon>Agaricomycotina</taxon>
        <taxon>Agaricomycetes</taxon>
        <taxon>Agaricomycetidae</taxon>
        <taxon>Agaricales</taxon>
        <taxon>Marasmiineae</taxon>
        <taxon>Physalacriaceae</taxon>
        <taxon>Armillaria</taxon>
    </lineage>
</organism>
<evidence type="ECO:0000313" key="9">
    <source>
        <dbReference type="EMBL" id="KAK0472764.1"/>
    </source>
</evidence>
<comment type="caution">
    <text evidence="9">The sequence shown here is derived from an EMBL/GenBank/DDBJ whole genome shotgun (WGS) entry which is preliminary data.</text>
</comment>
<evidence type="ECO:0000256" key="2">
    <source>
        <dbReference type="ARBA" id="ARBA00010446"/>
    </source>
</evidence>
<evidence type="ECO:0000313" key="10">
    <source>
        <dbReference type="Proteomes" id="UP001175227"/>
    </source>
</evidence>
<dbReference type="AlphaFoldDB" id="A0AA39NVS4"/>